<feature type="region of interest" description="Disordered" evidence="1">
    <location>
        <begin position="34"/>
        <end position="115"/>
    </location>
</feature>
<feature type="region of interest" description="Disordered" evidence="1">
    <location>
        <begin position="311"/>
        <end position="330"/>
    </location>
</feature>
<feature type="region of interest" description="Disordered" evidence="1">
    <location>
        <begin position="134"/>
        <end position="178"/>
    </location>
</feature>
<dbReference type="AlphaFoldDB" id="A0A391NQ10"/>
<sequence length="330" mass="35382">MIDGKPPDLAEVVGASERGGDAVVVEDGEVGDNSIVADMGAPADSAIPGIGEDECVSSATGAEDTGESDNVRTVPLDSRETDTSPDADTVSPDAQETHPLEISSHSFVKGEDTDRGEALEADVVQAADVQEEDTLDIEGDGEDTQPVTCDFSPTHEDTEREVRERDDVEKDTQKQSEKETALLAWREEGTHSDCPLGVECACPASVPYHRLVLKEGTTPSMVQEFTDLLCVYYSVVGVPTFAECDGSLFVIGDVVETKPYYTDVDIRSLMLEVFRKGWEVHGVVDGVAAADMHTSLRGYAILDMFMDGGTETQEREREGGGGRVGERVGS</sequence>
<evidence type="ECO:0000313" key="2">
    <source>
        <dbReference type="EMBL" id="GCA62366.1"/>
    </source>
</evidence>
<feature type="region of interest" description="Disordered" evidence="1">
    <location>
        <begin position="1"/>
        <end position="20"/>
    </location>
</feature>
<reference evidence="2 3" key="1">
    <citation type="journal article" date="2018" name="PLoS ONE">
        <title>The draft genome of Kipferlia bialata reveals reductive genome evolution in fornicate parasites.</title>
        <authorList>
            <person name="Tanifuji G."/>
            <person name="Takabayashi S."/>
            <person name="Kume K."/>
            <person name="Takagi M."/>
            <person name="Nakayama T."/>
            <person name="Kamikawa R."/>
            <person name="Inagaki Y."/>
            <person name="Hashimoto T."/>
        </authorList>
    </citation>
    <scope>NUCLEOTIDE SEQUENCE [LARGE SCALE GENOMIC DNA]</scope>
    <source>
        <strain evidence="2">NY0173</strain>
    </source>
</reference>
<accession>A0A391NQ10</accession>
<dbReference type="Proteomes" id="UP000265618">
    <property type="component" value="Unassembled WGS sequence"/>
</dbReference>
<proteinExistence type="predicted"/>
<gene>
    <name evidence="2" type="ORF">KIPB_003035</name>
</gene>
<feature type="compositionally biased region" description="Basic and acidic residues" evidence="1">
    <location>
        <begin position="153"/>
        <end position="178"/>
    </location>
</feature>
<feature type="compositionally biased region" description="Acidic residues" evidence="1">
    <location>
        <begin position="134"/>
        <end position="143"/>
    </location>
</feature>
<dbReference type="EMBL" id="BDIP01000550">
    <property type="protein sequence ID" value="GCA62366.1"/>
    <property type="molecule type" value="Genomic_DNA"/>
</dbReference>
<keyword evidence="3" id="KW-1185">Reference proteome</keyword>
<evidence type="ECO:0000313" key="3">
    <source>
        <dbReference type="Proteomes" id="UP000265618"/>
    </source>
</evidence>
<name>A0A391NQ10_9EUKA</name>
<evidence type="ECO:0000256" key="1">
    <source>
        <dbReference type="SAM" id="MobiDB-lite"/>
    </source>
</evidence>
<protein>
    <submittedName>
        <fullName evidence="2">Uncharacterized protein</fullName>
    </submittedName>
</protein>
<feature type="compositionally biased region" description="Basic and acidic residues" evidence="1">
    <location>
        <begin position="312"/>
        <end position="330"/>
    </location>
</feature>
<organism evidence="2 3">
    <name type="scientific">Kipferlia bialata</name>
    <dbReference type="NCBI Taxonomy" id="797122"/>
    <lineage>
        <taxon>Eukaryota</taxon>
        <taxon>Metamonada</taxon>
        <taxon>Carpediemonas-like organisms</taxon>
        <taxon>Kipferlia</taxon>
    </lineage>
</organism>
<comment type="caution">
    <text evidence="2">The sequence shown here is derived from an EMBL/GenBank/DDBJ whole genome shotgun (WGS) entry which is preliminary data.</text>
</comment>